<dbReference type="GO" id="GO:0043812">
    <property type="term" value="F:phosphatidylinositol-4-phosphate phosphatase activity"/>
    <property type="evidence" value="ECO:0007669"/>
    <property type="project" value="TreeGrafter"/>
</dbReference>
<feature type="transmembrane region" description="Helical" evidence="1">
    <location>
        <begin position="622"/>
        <end position="641"/>
    </location>
</feature>
<proteinExistence type="predicted"/>
<sequence length="703" mass="79499">MSLPYRDINVQAAPDCYIFTSPSSPNAPALTIDRPTGDVRLAAPGPVSRKRVTRVSSVAGILGMIRLRLDKYVIAITKAQPVGRLRGHMVYKVIATEFLPMRERQIRDPDEDRFLALLKAFLKSGAMYFSYSVDLTNSFQRQSQHEETTPMWMRADDRFFWNKYIQSDFIDFRTRGARGQPGPQQGVDPFILPVIFGMLEIHPTTFKTTPLTVALITRRSRYRGGTRYFSRGIDEEGHVSNYNETEQIVVLNDNRTGLGGYSGSADMQSGKLGGSEGKEMQILSYVQTRGSVPVYWAEINNLSYTPKLQIRGIDSAFSAASAHFSEQIKIYGDNYLVNLVNQKGREQRVKEAYEQMVEKLVTAPRESTKGDLRTEEKFHVIEPGSSKQVFDRLHYVYFDFHSETKGMQMHRAQLLLEQMQDALVAQQYFRAVDMPAGFDGGLEVRNLQTSVVRTNCMDCLDRTNVVQSMLARWTLDRMFVDLGIMQRGSTFKAEDPAFELMFRNLWADNADVVSRSYSGTGAMKTDITRLGVRTRAGALRDGQVAVSRYARNNFLDGPRQDAFDLFLGAYSPATASVGTSLVFADTRPILIQAIPYILAFSVFFVLVALFTRRLPDSAVLPTRLFILFWTGAAAWSLHFILRNGMLYVNWPKLNPRPWATEGYHETISKVRKDPVIGGLVARHERGLSTARYLNAEEGKKRIE</sequence>
<dbReference type="PANTHER" id="PTHR45662:SF2">
    <property type="entry name" value="PHOSPHATIDYLINOSITOL-3-PHOSPHATASE SAC1"/>
    <property type="match status" value="1"/>
</dbReference>
<dbReference type="FunCoup" id="A0A507B746">
    <property type="interactions" value="1298"/>
</dbReference>
<accession>A0A507B746</accession>
<dbReference type="PANTHER" id="PTHR45662">
    <property type="entry name" value="PHOSPHATIDYLINOSITIDE PHOSPHATASE SAC1"/>
    <property type="match status" value="1"/>
</dbReference>
<dbReference type="GeneID" id="41971940"/>
<keyword evidence="4" id="KW-1185">Reference proteome</keyword>
<dbReference type="GO" id="GO:0005783">
    <property type="term" value="C:endoplasmic reticulum"/>
    <property type="evidence" value="ECO:0007669"/>
    <property type="project" value="TreeGrafter"/>
</dbReference>
<evidence type="ECO:0000259" key="2">
    <source>
        <dbReference type="PROSITE" id="PS50275"/>
    </source>
</evidence>
<organism evidence="3 4">
    <name type="scientific">Thyridium curvatum</name>
    <dbReference type="NCBI Taxonomy" id="1093900"/>
    <lineage>
        <taxon>Eukaryota</taxon>
        <taxon>Fungi</taxon>
        <taxon>Dikarya</taxon>
        <taxon>Ascomycota</taxon>
        <taxon>Pezizomycotina</taxon>
        <taxon>Sordariomycetes</taxon>
        <taxon>Sordariomycetidae</taxon>
        <taxon>Thyridiales</taxon>
        <taxon>Thyridiaceae</taxon>
        <taxon>Thyridium</taxon>
    </lineage>
</organism>
<keyword evidence="1" id="KW-0812">Transmembrane</keyword>
<dbReference type="RefSeq" id="XP_030997224.1">
    <property type="nucleotide sequence ID" value="XM_031138910.1"/>
</dbReference>
<comment type="caution">
    <text evidence="3">The sequence shown here is derived from an EMBL/GenBank/DDBJ whole genome shotgun (WGS) entry which is preliminary data.</text>
</comment>
<dbReference type="PROSITE" id="PS50275">
    <property type="entry name" value="SAC"/>
    <property type="match status" value="1"/>
</dbReference>
<dbReference type="Proteomes" id="UP000319257">
    <property type="component" value="Unassembled WGS sequence"/>
</dbReference>
<name>A0A507B746_9PEZI</name>
<protein>
    <recommendedName>
        <fullName evidence="2">SAC domain-containing protein</fullName>
    </recommendedName>
</protein>
<dbReference type="InParanoid" id="A0A507B746"/>
<dbReference type="AlphaFoldDB" id="A0A507B746"/>
<dbReference type="STRING" id="1093900.A0A507B746"/>
<feature type="domain" description="SAC" evidence="2">
    <location>
        <begin position="118"/>
        <end position="519"/>
    </location>
</feature>
<feature type="transmembrane region" description="Helical" evidence="1">
    <location>
        <begin position="589"/>
        <end position="610"/>
    </location>
</feature>
<reference evidence="3 4" key="1">
    <citation type="submission" date="2019-06" db="EMBL/GenBank/DDBJ databases">
        <title>Draft genome sequence of the filamentous fungus Phialemoniopsis curvata isolated from diesel fuel.</title>
        <authorList>
            <person name="Varaljay V.A."/>
            <person name="Lyon W.J."/>
            <person name="Crouch A.L."/>
            <person name="Drake C.E."/>
            <person name="Hollomon J.M."/>
            <person name="Nadeau L.J."/>
            <person name="Nunn H.S."/>
            <person name="Stevenson B.S."/>
            <person name="Bojanowski C.L."/>
            <person name="Crookes-Goodson W.J."/>
        </authorList>
    </citation>
    <scope>NUCLEOTIDE SEQUENCE [LARGE SCALE GENOMIC DNA]</scope>
    <source>
        <strain evidence="3 4">D216</strain>
    </source>
</reference>
<dbReference type="OrthoDB" id="405996at2759"/>
<keyword evidence="1" id="KW-0472">Membrane</keyword>
<dbReference type="Pfam" id="PF02383">
    <property type="entry name" value="Syja_N"/>
    <property type="match status" value="1"/>
</dbReference>
<evidence type="ECO:0000313" key="4">
    <source>
        <dbReference type="Proteomes" id="UP000319257"/>
    </source>
</evidence>
<evidence type="ECO:0000313" key="3">
    <source>
        <dbReference type="EMBL" id="TPX15513.1"/>
    </source>
</evidence>
<dbReference type="EMBL" id="SKBQ01000021">
    <property type="protein sequence ID" value="TPX15513.1"/>
    <property type="molecule type" value="Genomic_DNA"/>
</dbReference>
<gene>
    <name evidence="3" type="ORF">E0L32_004493</name>
</gene>
<dbReference type="GO" id="GO:0046856">
    <property type="term" value="P:phosphatidylinositol dephosphorylation"/>
    <property type="evidence" value="ECO:0007669"/>
    <property type="project" value="TreeGrafter"/>
</dbReference>
<keyword evidence="1" id="KW-1133">Transmembrane helix</keyword>
<dbReference type="InterPro" id="IPR002013">
    <property type="entry name" value="SAC_dom"/>
</dbReference>
<evidence type="ECO:0000256" key="1">
    <source>
        <dbReference type="SAM" id="Phobius"/>
    </source>
</evidence>